<dbReference type="Pfam" id="PF13456">
    <property type="entry name" value="RVT_3"/>
    <property type="match status" value="1"/>
</dbReference>
<evidence type="ECO:0000313" key="3">
    <source>
        <dbReference type="Proteomes" id="UP000478052"/>
    </source>
</evidence>
<accession>A0A6G0YF84</accession>
<evidence type="ECO:0000259" key="1">
    <source>
        <dbReference type="Pfam" id="PF13456"/>
    </source>
</evidence>
<evidence type="ECO:0000313" key="2">
    <source>
        <dbReference type="EMBL" id="KAF0754884.1"/>
    </source>
</evidence>
<proteinExistence type="predicted"/>
<dbReference type="Proteomes" id="UP000478052">
    <property type="component" value="Unassembled WGS sequence"/>
</dbReference>
<sequence length="100" mass="10778">GSVSPLSAGYSFYISEFHISFSNNLPPTITSFTAERFAIIDALNNISSLPPNKFLIATDSLSCLQALTSNAYNSNLSPLIITIRQIVYSLTGAGTDIQFL</sequence>
<dbReference type="SUPFAM" id="SSF53098">
    <property type="entry name" value="Ribonuclease H-like"/>
    <property type="match status" value="1"/>
</dbReference>
<dbReference type="EMBL" id="VUJU01004291">
    <property type="protein sequence ID" value="KAF0754884.1"/>
    <property type="molecule type" value="Genomic_DNA"/>
</dbReference>
<gene>
    <name evidence="2" type="ORF">FWK35_00012204</name>
</gene>
<dbReference type="GO" id="GO:0004523">
    <property type="term" value="F:RNA-DNA hybrid ribonuclease activity"/>
    <property type="evidence" value="ECO:0007669"/>
    <property type="project" value="InterPro"/>
</dbReference>
<protein>
    <submittedName>
        <fullName evidence="2">RNase H domain-containing protein</fullName>
    </submittedName>
</protein>
<dbReference type="Gene3D" id="3.30.420.10">
    <property type="entry name" value="Ribonuclease H-like superfamily/Ribonuclease H"/>
    <property type="match status" value="1"/>
</dbReference>
<name>A0A6G0YF84_APHCR</name>
<dbReference type="GO" id="GO:0003676">
    <property type="term" value="F:nucleic acid binding"/>
    <property type="evidence" value="ECO:0007669"/>
    <property type="project" value="InterPro"/>
</dbReference>
<dbReference type="AlphaFoldDB" id="A0A6G0YF84"/>
<dbReference type="InterPro" id="IPR036397">
    <property type="entry name" value="RNaseH_sf"/>
</dbReference>
<organism evidence="2 3">
    <name type="scientific">Aphis craccivora</name>
    <name type="common">Cowpea aphid</name>
    <dbReference type="NCBI Taxonomy" id="307492"/>
    <lineage>
        <taxon>Eukaryota</taxon>
        <taxon>Metazoa</taxon>
        <taxon>Ecdysozoa</taxon>
        <taxon>Arthropoda</taxon>
        <taxon>Hexapoda</taxon>
        <taxon>Insecta</taxon>
        <taxon>Pterygota</taxon>
        <taxon>Neoptera</taxon>
        <taxon>Paraneoptera</taxon>
        <taxon>Hemiptera</taxon>
        <taxon>Sternorrhyncha</taxon>
        <taxon>Aphidomorpha</taxon>
        <taxon>Aphidoidea</taxon>
        <taxon>Aphididae</taxon>
        <taxon>Aphidini</taxon>
        <taxon>Aphis</taxon>
        <taxon>Aphis</taxon>
    </lineage>
</organism>
<keyword evidence="3" id="KW-1185">Reference proteome</keyword>
<reference evidence="2 3" key="1">
    <citation type="submission" date="2019-08" db="EMBL/GenBank/DDBJ databases">
        <title>Whole genome of Aphis craccivora.</title>
        <authorList>
            <person name="Voronova N.V."/>
            <person name="Shulinski R.S."/>
            <person name="Bandarenka Y.V."/>
            <person name="Zhorov D.G."/>
            <person name="Warner D."/>
        </authorList>
    </citation>
    <scope>NUCLEOTIDE SEQUENCE [LARGE SCALE GENOMIC DNA]</scope>
    <source>
        <strain evidence="2">180601</strain>
        <tissue evidence="2">Whole Body</tissue>
    </source>
</reference>
<comment type="caution">
    <text evidence="2">The sequence shown here is derived from an EMBL/GenBank/DDBJ whole genome shotgun (WGS) entry which is preliminary data.</text>
</comment>
<feature type="non-terminal residue" evidence="2">
    <location>
        <position position="1"/>
    </location>
</feature>
<dbReference type="InterPro" id="IPR002156">
    <property type="entry name" value="RNaseH_domain"/>
</dbReference>
<dbReference type="InterPro" id="IPR012337">
    <property type="entry name" value="RNaseH-like_sf"/>
</dbReference>
<dbReference type="OrthoDB" id="7700353at2759"/>
<feature type="domain" description="RNase H type-1" evidence="1">
    <location>
        <begin position="20"/>
        <end position="90"/>
    </location>
</feature>